<dbReference type="PANTHER" id="PTHR48100:SF59">
    <property type="entry name" value="ADENOSYLCOBALAMIN_ALPHA-RIBAZOLE PHOSPHATASE"/>
    <property type="match status" value="1"/>
</dbReference>
<dbReference type="InterPro" id="IPR050275">
    <property type="entry name" value="PGM_Phosphatase"/>
</dbReference>
<feature type="active site" description="Proton donor/acceptor" evidence="1">
    <location>
        <position position="83"/>
    </location>
</feature>
<dbReference type="Gene3D" id="3.40.50.1240">
    <property type="entry name" value="Phosphoglycerate mutase-like"/>
    <property type="match status" value="1"/>
</dbReference>
<dbReference type="InterPro" id="IPR013078">
    <property type="entry name" value="His_Pase_superF_clade-1"/>
</dbReference>
<gene>
    <name evidence="3" type="ORF">D7M11_28695</name>
</gene>
<evidence type="ECO:0000256" key="1">
    <source>
        <dbReference type="PIRSR" id="PIRSR613078-1"/>
    </source>
</evidence>
<name>A0A3B0BJ10_9BACL</name>
<comment type="caution">
    <text evidence="3">The sequence shown here is derived from an EMBL/GenBank/DDBJ whole genome shotgun (WGS) entry which is preliminary data.</text>
</comment>
<feature type="binding site" evidence="2">
    <location>
        <begin position="8"/>
        <end position="15"/>
    </location>
    <ligand>
        <name>substrate</name>
    </ligand>
</feature>
<reference evidence="3 4" key="1">
    <citation type="journal article" date="2007" name="Int. J. Syst. Evol. Microbiol.">
        <title>Paenibacillus ginsengarvi sp. nov., isolated from soil from ginseng cultivation.</title>
        <authorList>
            <person name="Yoon M.H."/>
            <person name="Ten L.N."/>
            <person name="Im W.T."/>
        </authorList>
    </citation>
    <scope>NUCLEOTIDE SEQUENCE [LARGE SCALE GENOMIC DNA]</scope>
    <source>
        <strain evidence="3 4">KCTC 13059</strain>
    </source>
</reference>
<organism evidence="3 4">
    <name type="scientific">Paenibacillus ginsengarvi</name>
    <dbReference type="NCBI Taxonomy" id="400777"/>
    <lineage>
        <taxon>Bacteria</taxon>
        <taxon>Bacillati</taxon>
        <taxon>Bacillota</taxon>
        <taxon>Bacilli</taxon>
        <taxon>Bacillales</taxon>
        <taxon>Paenibacillaceae</taxon>
        <taxon>Paenibacillus</taxon>
    </lineage>
</organism>
<proteinExistence type="predicted"/>
<dbReference type="OrthoDB" id="9782128at2"/>
<dbReference type="RefSeq" id="WP_120750707.1">
    <property type="nucleotide sequence ID" value="NZ_RBAH01000027.1"/>
</dbReference>
<dbReference type="PANTHER" id="PTHR48100">
    <property type="entry name" value="BROAD-SPECIFICITY PHOSPHATASE YOR283W-RELATED"/>
    <property type="match status" value="1"/>
</dbReference>
<evidence type="ECO:0000313" key="3">
    <source>
        <dbReference type="EMBL" id="RKN72458.1"/>
    </source>
</evidence>
<feature type="active site" description="Tele-phosphohistidine intermediate" evidence="1">
    <location>
        <position position="9"/>
    </location>
</feature>
<dbReference type="AlphaFoldDB" id="A0A3B0BJ10"/>
<feature type="binding site" evidence="2">
    <location>
        <position position="58"/>
    </location>
    <ligand>
        <name>substrate</name>
    </ligand>
</feature>
<sequence length="191" mass="21015">MTTFGLIRHGMTDWNAAGRLQGQQNIPLNETGRGQASTLGERLKQERWDLIVSSDLSRAKETADIIAGIAGIGPALADRRLRERTWGRLDGTTLEEREAAYGADWKKLDHGIETSGQMFERGIECLEELHAAYPGKRVLVVTHGAFIAVLLEGVLDVMPEGSLQNTSVSIIQRSVDGWTCPLFNCTAHMEV</sequence>
<evidence type="ECO:0000256" key="2">
    <source>
        <dbReference type="PIRSR" id="PIRSR613078-2"/>
    </source>
</evidence>
<dbReference type="Pfam" id="PF00300">
    <property type="entry name" value="His_Phos_1"/>
    <property type="match status" value="1"/>
</dbReference>
<dbReference type="Proteomes" id="UP000282311">
    <property type="component" value="Unassembled WGS sequence"/>
</dbReference>
<protein>
    <submittedName>
        <fullName evidence="3">Histidine phosphatase family protein</fullName>
    </submittedName>
</protein>
<dbReference type="InterPro" id="IPR029033">
    <property type="entry name" value="His_PPase_superfam"/>
</dbReference>
<dbReference type="SMART" id="SM00855">
    <property type="entry name" value="PGAM"/>
    <property type="match status" value="1"/>
</dbReference>
<accession>A0A3B0BJ10</accession>
<dbReference type="GO" id="GO:0016791">
    <property type="term" value="F:phosphatase activity"/>
    <property type="evidence" value="ECO:0007669"/>
    <property type="project" value="TreeGrafter"/>
</dbReference>
<evidence type="ECO:0000313" key="4">
    <source>
        <dbReference type="Proteomes" id="UP000282311"/>
    </source>
</evidence>
<dbReference type="SUPFAM" id="SSF53254">
    <property type="entry name" value="Phosphoglycerate mutase-like"/>
    <property type="match status" value="1"/>
</dbReference>
<dbReference type="EMBL" id="RBAH01000027">
    <property type="protein sequence ID" value="RKN72458.1"/>
    <property type="molecule type" value="Genomic_DNA"/>
</dbReference>
<dbReference type="GO" id="GO:0005737">
    <property type="term" value="C:cytoplasm"/>
    <property type="evidence" value="ECO:0007669"/>
    <property type="project" value="TreeGrafter"/>
</dbReference>
<keyword evidence="4" id="KW-1185">Reference proteome</keyword>
<dbReference type="CDD" id="cd07067">
    <property type="entry name" value="HP_PGM_like"/>
    <property type="match status" value="1"/>
</dbReference>